<proteinExistence type="predicted"/>
<keyword evidence="2" id="KW-1185">Reference proteome</keyword>
<dbReference type="STRING" id="31246.A0A183PK32"/>
<evidence type="ECO:0000313" key="2">
    <source>
        <dbReference type="Proteomes" id="UP000269396"/>
    </source>
</evidence>
<dbReference type="AlphaFoldDB" id="A0A183PK32"/>
<name>A0A183PK32_9TREM</name>
<dbReference type="EMBL" id="UZAL01034963">
    <property type="protein sequence ID" value="VDP66608.1"/>
    <property type="molecule type" value="Genomic_DNA"/>
</dbReference>
<gene>
    <name evidence="1" type="ORF">SMTD_LOCUS14719</name>
</gene>
<organism evidence="1 2">
    <name type="scientific">Schistosoma mattheei</name>
    <dbReference type="NCBI Taxonomy" id="31246"/>
    <lineage>
        <taxon>Eukaryota</taxon>
        <taxon>Metazoa</taxon>
        <taxon>Spiralia</taxon>
        <taxon>Lophotrochozoa</taxon>
        <taxon>Platyhelminthes</taxon>
        <taxon>Trematoda</taxon>
        <taxon>Digenea</taxon>
        <taxon>Strigeidida</taxon>
        <taxon>Schistosomatoidea</taxon>
        <taxon>Schistosomatidae</taxon>
        <taxon>Schistosoma</taxon>
    </lineage>
</organism>
<sequence>MQVGQQIGLAMSLESLHIDVCCLSETCIQDSGEVLQIRSTSVTSKSLFCVRLSMDPVASSSGLTGVGFALSDRAG</sequence>
<accession>A0A183PK32</accession>
<evidence type="ECO:0000313" key="1">
    <source>
        <dbReference type="EMBL" id="VDP66608.1"/>
    </source>
</evidence>
<dbReference type="Proteomes" id="UP000269396">
    <property type="component" value="Unassembled WGS sequence"/>
</dbReference>
<protein>
    <submittedName>
        <fullName evidence="1">Uncharacterized protein</fullName>
    </submittedName>
</protein>
<reference evidence="1 2" key="1">
    <citation type="submission" date="2018-11" db="EMBL/GenBank/DDBJ databases">
        <authorList>
            <consortium name="Pathogen Informatics"/>
        </authorList>
    </citation>
    <scope>NUCLEOTIDE SEQUENCE [LARGE SCALE GENOMIC DNA]</scope>
    <source>
        <strain>Denwood</strain>
        <strain evidence="2">Zambia</strain>
    </source>
</reference>
<feature type="non-terminal residue" evidence="1">
    <location>
        <position position="75"/>
    </location>
</feature>